<dbReference type="SUPFAM" id="SSF51110">
    <property type="entry name" value="alpha-D-mannose-specific plant lectins"/>
    <property type="match status" value="2"/>
</dbReference>
<dbReference type="Proteomes" id="UP001501074">
    <property type="component" value="Unassembled WGS sequence"/>
</dbReference>
<keyword evidence="3" id="KW-0378">Hydrolase</keyword>
<evidence type="ECO:0000313" key="6">
    <source>
        <dbReference type="EMBL" id="GAA3593571.1"/>
    </source>
</evidence>
<evidence type="ECO:0000259" key="5">
    <source>
        <dbReference type="PROSITE" id="PS50927"/>
    </source>
</evidence>
<keyword evidence="4" id="KW-0788">Thiol protease</keyword>
<name>A0ABP6YZN6_9ACTN</name>
<feature type="domain" description="Bulb-type lectin" evidence="5">
    <location>
        <begin position="53"/>
        <end position="159"/>
    </location>
</feature>
<evidence type="ECO:0000256" key="1">
    <source>
        <dbReference type="ARBA" id="ARBA00007074"/>
    </source>
</evidence>
<reference evidence="7" key="1">
    <citation type="journal article" date="2019" name="Int. J. Syst. Evol. Microbiol.">
        <title>The Global Catalogue of Microorganisms (GCM) 10K type strain sequencing project: providing services to taxonomists for standard genome sequencing and annotation.</title>
        <authorList>
            <consortium name="The Broad Institute Genomics Platform"/>
            <consortium name="The Broad Institute Genome Sequencing Center for Infectious Disease"/>
            <person name="Wu L."/>
            <person name="Ma J."/>
        </authorList>
    </citation>
    <scope>NUCLEOTIDE SEQUENCE [LARGE SCALE GENOMIC DNA]</scope>
    <source>
        <strain evidence="7">JCM 16902</strain>
    </source>
</reference>
<sequence>MSSSCLAEKRSSDVASRLRLWLGAVLLAVGFAVAGTIASPGNALAAAGGDTLYGSNNETLYGSSSESLVSPGGAYRAVMQSDGNLVVVGPNGPTWSSNTSGVNARLVMQSDGNLVIYSDSGVLFTTNTQRLGGNRLVMQADGNLVLYGANAVWHTNSSGEKAIQWFYNNAGRTDREGQCEKAVEESFGYRAPHYARAIDNWNARNRNTPYTDAPRGSLVFYNTSSAGHVAVSLGNGKVFSTSASGAKIGISSISYFQNPLGWAYGPW</sequence>
<dbReference type="InterPro" id="IPR000064">
    <property type="entry name" value="NLP_P60_dom"/>
</dbReference>
<dbReference type="InterPro" id="IPR038765">
    <property type="entry name" value="Papain-like_cys_pep_sf"/>
</dbReference>
<comment type="caution">
    <text evidence="6">The sequence shown here is derived from an EMBL/GenBank/DDBJ whole genome shotgun (WGS) entry which is preliminary data.</text>
</comment>
<evidence type="ECO:0000313" key="7">
    <source>
        <dbReference type="Proteomes" id="UP001501074"/>
    </source>
</evidence>
<keyword evidence="7" id="KW-1185">Reference proteome</keyword>
<evidence type="ECO:0000256" key="4">
    <source>
        <dbReference type="ARBA" id="ARBA00022807"/>
    </source>
</evidence>
<dbReference type="EMBL" id="BAAAZO010000001">
    <property type="protein sequence ID" value="GAA3593571.1"/>
    <property type="molecule type" value="Genomic_DNA"/>
</dbReference>
<dbReference type="InterPro" id="IPR001480">
    <property type="entry name" value="Bulb-type_lectin_dom"/>
</dbReference>
<evidence type="ECO:0000256" key="2">
    <source>
        <dbReference type="ARBA" id="ARBA00022670"/>
    </source>
</evidence>
<evidence type="ECO:0000256" key="3">
    <source>
        <dbReference type="ARBA" id="ARBA00022801"/>
    </source>
</evidence>
<dbReference type="PROSITE" id="PS50927">
    <property type="entry name" value="BULB_LECTIN"/>
    <property type="match status" value="1"/>
</dbReference>
<accession>A0ABP6YZN6</accession>
<dbReference type="Gene3D" id="3.90.1720.10">
    <property type="entry name" value="endopeptidase domain like (from Nostoc punctiforme)"/>
    <property type="match status" value="1"/>
</dbReference>
<dbReference type="SUPFAM" id="SSF54001">
    <property type="entry name" value="Cysteine proteinases"/>
    <property type="match status" value="1"/>
</dbReference>
<dbReference type="Gene3D" id="2.90.10.10">
    <property type="entry name" value="Bulb-type lectin domain"/>
    <property type="match status" value="2"/>
</dbReference>
<organism evidence="6 7">
    <name type="scientific">Kineosporia mesophila</name>
    <dbReference type="NCBI Taxonomy" id="566012"/>
    <lineage>
        <taxon>Bacteria</taxon>
        <taxon>Bacillati</taxon>
        <taxon>Actinomycetota</taxon>
        <taxon>Actinomycetes</taxon>
        <taxon>Kineosporiales</taxon>
        <taxon>Kineosporiaceae</taxon>
        <taxon>Kineosporia</taxon>
    </lineage>
</organism>
<dbReference type="Pfam" id="PF00877">
    <property type="entry name" value="NLPC_P60"/>
    <property type="match status" value="1"/>
</dbReference>
<comment type="similarity">
    <text evidence="1">Belongs to the peptidase C40 family.</text>
</comment>
<protein>
    <recommendedName>
        <fullName evidence="5">Bulb-type lectin domain-containing protein</fullName>
    </recommendedName>
</protein>
<proteinExistence type="inferred from homology"/>
<dbReference type="RefSeq" id="WP_231489456.1">
    <property type="nucleotide sequence ID" value="NZ_BAAAZO010000001.1"/>
</dbReference>
<dbReference type="InterPro" id="IPR036426">
    <property type="entry name" value="Bulb-type_lectin_dom_sf"/>
</dbReference>
<gene>
    <name evidence="6" type="ORF">GCM10022223_05600</name>
</gene>
<keyword evidence="2" id="KW-0645">Protease</keyword>
<dbReference type="SMART" id="SM00108">
    <property type="entry name" value="B_lectin"/>
    <property type="match status" value="1"/>
</dbReference>